<protein>
    <submittedName>
        <fullName evidence="2">Uncharacterized protein</fullName>
    </submittedName>
</protein>
<dbReference type="EMBL" id="CTRP01000003">
    <property type="protein sequence ID" value="CQR70225.1"/>
    <property type="molecule type" value="Genomic_DNA"/>
</dbReference>
<feature type="signal peptide" evidence="1">
    <location>
        <begin position="1"/>
        <end position="26"/>
    </location>
</feature>
<gene>
    <name evidence="2" type="ORF">SpAn4DRAFT_1194</name>
</gene>
<feature type="chain" id="PRO_5006710488" evidence="1">
    <location>
        <begin position="27"/>
        <end position="181"/>
    </location>
</feature>
<keyword evidence="3" id="KW-1185">Reference proteome</keyword>
<proteinExistence type="predicted"/>
<dbReference type="RefSeq" id="WP_021168966.1">
    <property type="nucleotide sequence ID" value="NZ_CTRP01000003.1"/>
</dbReference>
<evidence type="ECO:0000256" key="1">
    <source>
        <dbReference type="SAM" id="SignalP"/>
    </source>
</evidence>
<sequence length="181" mass="20032">MIRKQIVVLMGLLFLLVASVTNTGMAMENSDNPIDQAFDKDFTQATATPELNYVAEKYMQAWQAEMNNAAAVIKQQYQFDEDKARIDTYTAAYEQVAAAAGSVAWLNWSDTNAEPKHRNFGTGAASASLLAKANIYKQATVNLINMHQGQTGDNPNEKNIYSYAYSGNGAELAKIRKQHRN</sequence>
<accession>A0A0U1KSI5</accession>
<dbReference type="AlphaFoldDB" id="A0A0U1KSI5"/>
<organism evidence="2 3">
    <name type="scientific">Sporomusa ovata</name>
    <dbReference type="NCBI Taxonomy" id="2378"/>
    <lineage>
        <taxon>Bacteria</taxon>
        <taxon>Bacillati</taxon>
        <taxon>Bacillota</taxon>
        <taxon>Negativicutes</taxon>
        <taxon>Selenomonadales</taxon>
        <taxon>Sporomusaceae</taxon>
        <taxon>Sporomusa</taxon>
    </lineage>
</organism>
<name>A0A0U1KSI5_9FIRM</name>
<evidence type="ECO:0000313" key="2">
    <source>
        <dbReference type="EMBL" id="CQR70225.1"/>
    </source>
</evidence>
<keyword evidence="1" id="KW-0732">Signal</keyword>
<reference evidence="3" key="1">
    <citation type="submission" date="2015-03" db="EMBL/GenBank/DDBJ databases">
        <authorList>
            <person name="Nijsse Bart"/>
        </authorList>
    </citation>
    <scope>NUCLEOTIDE SEQUENCE [LARGE SCALE GENOMIC DNA]</scope>
</reference>
<dbReference type="Proteomes" id="UP000049855">
    <property type="component" value="Unassembled WGS sequence"/>
</dbReference>
<evidence type="ECO:0000313" key="3">
    <source>
        <dbReference type="Proteomes" id="UP000049855"/>
    </source>
</evidence>